<proteinExistence type="predicted"/>
<sequence length="307" mass="35366">MSSVWQYFQPPLYWQQFEELCVELLGEVYDVPNAQQVGRPGQAQNGIDVFGQSARHGRIGIQCKRLSDLDEHNNPYPGGPITRAFLRAEAKKALAFKHDLKLWILATTARRDTKVQEWVEELNDEWQQAGRDRIAIVWTWDECISHLNSYPNLQRKYYRDVIQVCAPKDLDEIILRTIAMAFARPAFEVPLHCETPSDFFQALKDTQKALRTGELVDRESRHVIRKAIGGYHELDDSDARASLGEVDKNLKILRTHLEQGLKDKTIRTVGTYLDIREPALARYLEELRQRCLDDLNRVLQGTGIPTI</sequence>
<organism evidence="1 2">
    <name type="scientific">Limoniibacter endophyticus</name>
    <dbReference type="NCBI Taxonomy" id="1565040"/>
    <lineage>
        <taxon>Bacteria</taxon>
        <taxon>Pseudomonadati</taxon>
        <taxon>Pseudomonadota</taxon>
        <taxon>Alphaproteobacteria</taxon>
        <taxon>Hyphomicrobiales</taxon>
        <taxon>Bartonellaceae</taxon>
        <taxon>Limoniibacter</taxon>
    </lineage>
</organism>
<dbReference type="AlphaFoldDB" id="A0A8J3DIP5"/>
<evidence type="ECO:0000313" key="2">
    <source>
        <dbReference type="Proteomes" id="UP000641137"/>
    </source>
</evidence>
<dbReference type="Proteomes" id="UP000641137">
    <property type="component" value="Unassembled WGS sequence"/>
</dbReference>
<evidence type="ECO:0008006" key="3">
    <source>
        <dbReference type="Google" id="ProtNLM"/>
    </source>
</evidence>
<gene>
    <name evidence="1" type="ORF">GCM10010136_17900</name>
</gene>
<dbReference type="EMBL" id="BMZO01000005">
    <property type="protein sequence ID" value="GHC71031.1"/>
    <property type="molecule type" value="Genomic_DNA"/>
</dbReference>
<protein>
    <recommendedName>
        <fullName evidence="3">Restriction endonuclease</fullName>
    </recommendedName>
</protein>
<evidence type="ECO:0000313" key="1">
    <source>
        <dbReference type="EMBL" id="GHC71031.1"/>
    </source>
</evidence>
<accession>A0A8J3DIP5</accession>
<keyword evidence="2" id="KW-1185">Reference proteome</keyword>
<reference evidence="1" key="1">
    <citation type="journal article" date="2014" name="Int. J. Syst. Evol. Microbiol.">
        <title>Complete genome sequence of Corynebacterium casei LMG S-19264T (=DSM 44701T), isolated from a smear-ripened cheese.</title>
        <authorList>
            <consortium name="US DOE Joint Genome Institute (JGI-PGF)"/>
            <person name="Walter F."/>
            <person name="Albersmeier A."/>
            <person name="Kalinowski J."/>
            <person name="Ruckert C."/>
        </authorList>
    </citation>
    <scope>NUCLEOTIDE SEQUENCE</scope>
    <source>
        <strain evidence="1">KCTC 42097</strain>
    </source>
</reference>
<dbReference type="RefSeq" id="WP_189489643.1">
    <property type="nucleotide sequence ID" value="NZ_BMZO01000005.1"/>
</dbReference>
<comment type="caution">
    <text evidence="1">The sequence shown here is derived from an EMBL/GenBank/DDBJ whole genome shotgun (WGS) entry which is preliminary data.</text>
</comment>
<reference evidence="1" key="2">
    <citation type="submission" date="2020-09" db="EMBL/GenBank/DDBJ databases">
        <authorList>
            <person name="Sun Q."/>
            <person name="Kim S."/>
        </authorList>
    </citation>
    <scope>NUCLEOTIDE SEQUENCE</scope>
    <source>
        <strain evidence="1">KCTC 42097</strain>
    </source>
</reference>
<name>A0A8J3DIP5_9HYPH</name>